<evidence type="ECO:0008006" key="3">
    <source>
        <dbReference type="Google" id="ProtNLM"/>
    </source>
</evidence>
<dbReference type="OrthoDB" id="275177at2759"/>
<dbReference type="Proteomes" id="UP000077115">
    <property type="component" value="Unassembled WGS sequence"/>
</dbReference>
<accession>A0A177WRM1</accession>
<reference evidence="1 2" key="1">
    <citation type="submission" date="2006-10" db="EMBL/GenBank/DDBJ databases">
        <title>The Genome Sequence of Batrachochytrium dendrobatidis JEL423.</title>
        <authorList>
            <consortium name="The Broad Institute Genome Sequencing Platform"/>
            <person name="Birren B."/>
            <person name="Lander E."/>
            <person name="Galagan J."/>
            <person name="Cuomo C."/>
            <person name="Devon K."/>
            <person name="Jaffe D."/>
            <person name="Butler J."/>
            <person name="Alvarez P."/>
            <person name="Gnerre S."/>
            <person name="Grabherr M."/>
            <person name="Kleber M."/>
            <person name="Mauceli E."/>
            <person name="Brockman W."/>
            <person name="Young S."/>
            <person name="LaButti K."/>
            <person name="Sykes S."/>
            <person name="DeCaprio D."/>
            <person name="Crawford M."/>
            <person name="Koehrsen M."/>
            <person name="Engels R."/>
            <person name="Montgomery P."/>
            <person name="Pearson M."/>
            <person name="Howarth C."/>
            <person name="Larson L."/>
            <person name="White J."/>
            <person name="O'Leary S."/>
            <person name="Kodira C."/>
            <person name="Zeng Q."/>
            <person name="Yandava C."/>
            <person name="Alvarado L."/>
            <person name="Longcore J."/>
            <person name="James T."/>
        </authorList>
    </citation>
    <scope>NUCLEOTIDE SEQUENCE [LARGE SCALE GENOMIC DNA]</scope>
    <source>
        <strain evidence="1 2">JEL423</strain>
    </source>
</reference>
<dbReference type="STRING" id="403673.A0A177WRM1"/>
<organism evidence="1 2">
    <name type="scientific">Batrachochytrium dendrobatidis (strain JEL423)</name>
    <dbReference type="NCBI Taxonomy" id="403673"/>
    <lineage>
        <taxon>Eukaryota</taxon>
        <taxon>Fungi</taxon>
        <taxon>Fungi incertae sedis</taxon>
        <taxon>Chytridiomycota</taxon>
        <taxon>Chytridiomycota incertae sedis</taxon>
        <taxon>Chytridiomycetes</taxon>
        <taxon>Rhizophydiales</taxon>
        <taxon>Rhizophydiales incertae sedis</taxon>
        <taxon>Batrachochytrium</taxon>
    </lineage>
</organism>
<dbReference type="AlphaFoldDB" id="A0A177WRM1"/>
<dbReference type="Pfam" id="PF08477">
    <property type="entry name" value="Roc"/>
    <property type="match status" value="1"/>
</dbReference>
<evidence type="ECO:0000313" key="1">
    <source>
        <dbReference type="EMBL" id="OAJ42759.1"/>
    </source>
</evidence>
<dbReference type="EMBL" id="DS022308">
    <property type="protein sequence ID" value="OAJ42759.1"/>
    <property type="molecule type" value="Genomic_DNA"/>
</dbReference>
<dbReference type="InterPro" id="IPR027417">
    <property type="entry name" value="P-loop_NTPase"/>
</dbReference>
<dbReference type="VEuPathDB" id="FungiDB:BDEG_26174"/>
<name>A0A177WRM1_BATDL</name>
<dbReference type="Gene3D" id="3.40.50.300">
    <property type="entry name" value="P-loop containing nucleotide triphosphate hydrolases"/>
    <property type="match status" value="1"/>
</dbReference>
<evidence type="ECO:0000313" key="2">
    <source>
        <dbReference type="Proteomes" id="UP000077115"/>
    </source>
</evidence>
<protein>
    <recommendedName>
        <fullName evidence="3">Intraflagellar transport protein 22 homolog</fullName>
    </recommendedName>
</protein>
<dbReference type="CDD" id="cd00882">
    <property type="entry name" value="Ras_like_GTPase"/>
    <property type="match status" value="1"/>
</dbReference>
<gene>
    <name evidence="1" type="ORF">BDEG_26174</name>
</gene>
<proteinExistence type="predicted"/>
<sequence>MADTSKVTIFVVGPSKVGKTAICNYIAELSDSINSSEYHPTQGVRILEFDRKIVSDGKTHKWKELNLEVELWDCSGDSEFHSCWPVVSTQIQGVLFVTSPDLKQDRELDLWPDLFPAIKSNQCAVFAHRLVNSSSKSKVKMIHKTLIKAPLFYTSLDQDPEAIRDGFDLLLINVYAAMMETKEKEEKSIAG</sequence>
<reference evidence="1 2" key="2">
    <citation type="submission" date="2016-05" db="EMBL/GenBank/DDBJ databases">
        <title>Lineage-specific infection strategies underlie the spectrum of fungal disease in amphibians.</title>
        <authorList>
            <person name="Cuomo C.A."/>
            <person name="Farrer R.A."/>
            <person name="James T."/>
            <person name="Longcore J."/>
            <person name="Birren B."/>
        </authorList>
    </citation>
    <scope>NUCLEOTIDE SEQUENCE [LARGE SCALE GENOMIC DNA]</scope>
    <source>
        <strain evidence="1 2">JEL423</strain>
    </source>
</reference>
<dbReference type="SUPFAM" id="SSF52540">
    <property type="entry name" value="P-loop containing nucleoside triphosphate hydrolases"/>
    <property type="match status" value="1"/>
</dbReference>